<sequence length="64" mass="7163">MKGTVSEGAYDLLFGKMRASVARYFEMEMPSKRTDGRRLVGRARPNEMEAQSGPPKKAVCKRGK</sequence>
<evidence type="ECO:0000256" key="1">
    <source>
        <dbReference type="SAM" id="MobiDB-lite"/>
    </source>
</evidence>
<accession>A0AAW5KEF3</accession>
<name>A0AAW5KEF3_9FIRM</name>
<evidence type="ECO:0000313" key="2">
    <source>
        <dbReference type="EMBL" id="MCQ4950460.1"/>
    </source>
</evidence>
<feature type="region of interest" description="Disordered" evidence="1">
    <location>
        <begin position="35"/>
        <end position="64"/>
    </location>
</feature>
<evidence type="ECO:0000313" key="3">
    <source>
        <dbReference type="Proteomes" id="UP001205063"/>
    </source>
</evidence>
<comment type="caution">
    <text evidence="2">The sequence shown here is derived from an EMBL/GenBank/DDBJ whole genome shotgun (WGS) entry which is preliminary data.</text>
</comment>
<proteinExistence type="predicted"/>
<dbReference type="EMBL" id="JANGAB010000009">
    <property type="protein sequence ID" value="MCQ4950460.1"/>
    <property type="molecule type" value="Genomic_DNA"/>
</dbReference>
<dbReference type="Proteomes" id="UP001205063">
    <property type="component" value="Unassembled WGS sequence"/>
</dbReference>
<dbReference type="AlphaFoldDB" id="A0AAW5KEF3"/>
<gene>
    <name evidence="2" type="ORF">NE646_12420</name>
</gene>
<protein>
    <submittedName>
        <fullName evidence="2">Uncharacterized protein</fullName>
    </submittedName>
</protein>
<organism evidence="2 3">
    <name type="scientific">Bittarella massiliensis</name>
    <name type="common">ex Durand et al. 2017</name>
    <dbReference type="NCBI Taxonomy" id="1720313"/>
    <lineage>
        <taxon>Bacteria</taxon>
        <taxon>Bacillati</taxon>
        <taxon>Bacillota</taxon>
        <taxon>Clostridia</taxon>
        <taxon>Eubacteriales</taxon>
        <taxon>Oscillospiraceae</taxon>
        <taxon>Bittarella (ex Durand et al. 2017)</taxon>
    </lineage>
</organism>
<dbReference type="RefSeq" id="WP_256136686.1">
    <property type="nucleotide sequence ID" value="NZ_JANGAB010000009.1"/>
</dbReference>
<reference evidence="2" key="1">
    <citation type="submission" date="2022-06" db="EMBL/GenBank/DDBJ databases">
        <title>Isolation of gut microbiota from human fecal samples.</title>
        <authorList>
            <person name="Pamer E.G."/>
            <person name="Barat B."/>
            <person name="Waligurski E."/>
            <person name="Medina S."/>
            <person name="Paddock L."/>
            <person name="Mostad J."/>
        </authorList>
    </citation>
    <scope>NUCLEOTIDE SEQUENCE</scope>
    <source>
        <strain evidence="2">DFI.7.96</strain>
    </source>
</reference>